<dbReference type="InterPro" id="IPR038750">
    <property type="entry name" value="YczE/YyaS-like"/>
</dbReference>
<dbReference type="EMBL" id="CP065425">
    <property type="protein sequence ID" value="QQZ09399.1"/>
    <property type="molecule type" value="Genomic_DNA"/>
</dbReference>
<dbReference type="PANTHER" id="PTHR40078:SF1">
    <property type="entry name" value="INTEGRAL MEMBRANE PROTEIN"/>
    <property type="match status" value="1"/>
</dbReference>
<organism evidence="2 3">
    <name type="scientific">Heyndrickxia vini</name>
    <dbReference type="NCBI Taxonomy" id="1476025"/>
    <lineage>
        <taxon>Bacteria</taxon>
        <taxon>Bacillati</taxon>
        <taxon>Bacillota</taxon>
        <taxon>Bacilli</taxon>
        <taxon>Bacillales</taxon>
        <taxon>Bacillaceae</taxon>
        <taxon>Heyndrickxia</taxon>
    </lineage>
</organism>
<feature type="transmembrane region" description="Helical" evidence="1">
    <location>
        <begin position="120"/>
        <end position="142"/>
    </location>
</feature>
<feature type="transmembrane region" description="Helical" evidence="1">
    <location>
        <begin position="64"/>
        <end position="82"/>
    </location>
</feature>
<reference evidence="2 3" key="1">
    <citation type="submission" date="2020-11" db="EMBL/GenBank/DDBJ databases">
        <title>Taxonomic evaluation of the Bacillus sporothermodurans group of bacteria based on whole genome sequences.</title>
        <authorList>
            <person name="Fiedler G."/>
            <person name="Herbstmann A.-D."/>
            <person name="Doll E."/>
            <person name="Wenning M."/>
            <person name="Brinks E."/>
            <person name="Kabisch J."/>
            <person name="Breitenwieser F."/>
            <person name="Lappann M."/>
            <person name="Boehnlein C."/>
            <person name="Franz C."/>
        </authorList>
    </citation>
    <scope>NUCLEOTIDE SEQUENCE [LARGE SCALE GENOMIC DNA]</scope>
    <source>
        <strain evidence="2 3">JCM 19841</strain>
    </source>
</reference>
<dbReference type="Proteomes" id="UP000595691">
    <property type="component" value="Chromosome"/>
</dbReference>
<name>A0ABX7E104_9BACI</name>
<keyword evidence="3" id="KW-1185">Reference proteome</keyword>
<feature type="transmembrane region" description="Helical" evidence="1">
    <location>
        <begin position="89"/>
        <end position="108"/>
    </location>
</feature>
<keyword evidence="1" id="KW-0812">Transmembrane</keyword>
<keyword evidence="1" id="KW-1133">Transmembrane helix</keyword>
<dbReference type="PANTHER" id="PTHR40078">
    <property type="entry name" value="INTEGRAL MEMBRANE PROTEIN-RELATED"/>
    <property type="match status" value="1"/>
</dbReference>
<gene>
    <name evidence="2" type="ORF">I5776_21010</name>
</gene>
<dbReference type="Pfam" id="PF19700">
    <property type="entry name" value="DUF6198"/>
    <property type="match status" value="1"/>
</dbReference>
<evidence type="ECO:0000256" key="1">
    <source>
        <dbReference type="SAM" id="Phobius"/>
    </source>
</evidence>
<evidence type="ECO:0000313" key="3">
    <source>
        <dbReference type="Proteomes" id="UP000595691"/>
    </source>
</evidence>
<evidence type="ECO:0008006" key="4">
    <source>
        <dbReference type="Google" id="ProtNLM"/>
    </source>
</evidence>
<keyword evidence="1" id="KW-0472">Membrane</keyword>
<protein>
    <recommendedName>
        <fullName evidence="4">Membrane protein YczE</fullName>
    </recommendedName>
</protein>
<accession>A0ABX7E104</accession>
<sequence>MFMQNESGLKTDKSSLVKRWIVYIIGIYMVSLGVSFAITAGIGISPQSAFQRVFVVHIDWLTQGRANFILECIMLVLAFLVYRKGFKLYHIMGLVASAIMAVFLDFNLSLTFEYLDLPVYWTRLLTLVVGDAFLAFGVFLMLQSEVVLMPIDNFVNAVQLRTGFKWGNVKTFFDLTLLALALIFGLILAGKIMFIREGTVLNALLVGQYIRLFTYLYKKNREKKDLQVDSNKIIQS</sequence>
<evidence type="ECO:0000313" key="2">
    <source>
        <dbReference type="EMBL" id="QQZ09399.1"/>
    </source>
</evidence>
<feature type="transmembrane region" description="Helical" evidence="1">
    <location>
        <begin position="20"/>
        <end position="44"/>
    </location>
</feature>
<proteinExistence type="predicted"/>
<feature type="transmembrane region" description="Helical" evidence="1">
    <location>
        <begin position="200"/>
        <end position="217"/>
    </location>
</feature>
<feature type="transmembrane region" description="Helical" evidence="1">
    <location>
        <begin position="171"/>
        <end position="194"/>
    </location>
</feature>